<dbReference type="PANTHER" id="PTHR42850">
    <property type="entry name" value="METALLOPHOSPHOESTERASE"/>
    <property type="match status" value="1"/>
</dbReference>
<dbReference type="Proteomes" id="UP000317243">
    <property type="component" value="Unassembled WGS sequence"/>
</dbReference>
<evidence type="ECO:0000259" key="2">
    <source>
        <dbReference type="Pfam" id="PF12850"/>
    </source>
</evidence>
<evidence type="ECO:0000313" key="3">
    <source>
        <dbReference type="EMBL" id="TWT49813.1"/>
    </source>
</evidence>
<dbReference type="SUPFAM" id="SSF56300">
    <property type="entry name" value="Metallo-dependent phosphatases"/>
    <property type="match status" value="1"/>
</dbReference>
<protein>
    <submittedName>
        <fullName evidence="3">Calcineurin-like phosphoesterase superfamily domain protein</fullName>
    </submittedName>
</protein>
<dbReference type="InterPro" id="IPR050126">
    <property type="entry name" value="Ap4A_hydrolase"/>
</dbReference>
<dbReference type="EMBL" id="SIHI01000018">
    <property type="protein sequence ID" value="TWT49813.1"/>
    <property type="molecule type" value="Genomic_DNA"/>
</dbReference>
<dbReference type="OrthoDB" id="9800565at2"/>
<dbReference type="Gene3D" id="3.60.21.10">
    <property type="match status" value="1"/>
</dbReference>
<organism evidence="3 4">
    <name type="scientific">Thalassoglobus neptunius</name>
    <dbReference type="NCBI Taxonomy" id="1938619"/>
    <lineage>
        <taxon>Bacteria</taxon>
        <taxon>Pseudomonadati</taxon>
        <taxon>Planctomycetota</taxon>
        <taxon>Planctomycetia</taxon>
        <taxon>Planctomycetales</taxon>
        <taxon>Planctomycetaceae</taxon>
        <taxon>Thalassoglobus</taxon>
    </lineage>
</organism>
<reference evidence="3 4" key="1">
    <citation type="submission" date="2019-02" db="EMBL/GenBank/DDBJ databases">
        <title>Deep-cultivation of Planctomycetes and their phenomic and genomic characterization uncovers novel biology.</title>
        <authorList>
            <person name="Wiegand S."/>
            <person name="Jogler M."/>
            <person name="Boedeker C."/>
            <person name="Pinto D."/>
            <person name="Vollmers J."/>
            <person name="Rivas-Marin E."/>
            <person name="Kohn T."/>
            <person name="Peeters S.H."/>
            <person name="Heuer A."/>
            <person name="Rast P."/>
            <person name="Oberbeckmann S."/>
            <person name="Bunk B."/>
            <person name="Jeske O."/>
            <person name="Meyerdierks A."/>
            <person name="Storesund J.E."/>
            <person name="Kallscheuer N."/>
            <person name="Luecker S."/>
            <person name="Lage O.M."/>
            <person name="Pohl T."/>
            <person name="Merkel B.J."/>
            <person name="Hornburger P."/>
            <person name="Mueller R.-W."/>
            <person name="Bruemmer F."/>
            <person name="Labrenz M."/>
            <person name="Spormann A.M."/>
            <person name="Op Den Camp H."/>
            <person name="Overmann J."/>
            <person name="Amann R."/>
            <person name="Jetten M.S.M."/>
            <person name="Mascher T."/>
            <person name="Medema M.H."/>
            <person name="Devos D.P."/>
            <person name="Kaster A.-K."/>
            <person name="Ovreas L."/>
            <person name="Rohde M."/>
            <person name="Galperin M.Y."/>
            <person name="Jogler C."/>
        </authorList>
    </citation>
    <scope>NUCLEOTIDE SEQUENCE [LARGE SCALE GENOMIC DNA]</scope>
    <source>
        <strain evidence="3 4">KOR42</strain>
    </source>
</reference>
<dbReference type="GO" id="GO:0016791">
    <property type="term" value="F:phosphatase activity"/>
    <property type="evidence" value="ECO:0007669"/>
    <property type="project" value="TreeGrafter"/>
</dbReference>
<evidence type="ECO:0000313" key="4">
    <source>
        <dbReference type="Proteomes" id="UP000317243"/>
    </source>
</evidence>
<dbReference type="InterPro" id="IPR011152">
    <property type="entry name" value="Pesterase_MJ0912"/>
</dbReference>
<dbReference type="InterPro" id="IPR029052">
    <property type="entry name" value="Metallo-depent_PP-like"/>
</dbReference>
<dbReference type="PANTHER" id="PTHR42850:SF2">
    <property type="entry name" value="BLL5683 PROTEIN"/>
    <property type="match status" value="1"/>
</dbReference>
<dbReference type="AlphaFoldDB" id="A0A5C5WIG3"/>
<accession>A0A5C5WIG3</accession>
<keyword evidence="4" id="KW-1185">Reference proteome</keyword>
<sequence>MGKTRVALFGGVYNNWVALEAAIHHAENRGVDGLFCLGDLGAFGPHPDKVFPLLFDHQVQVVQGNYDHSIGNDLNDCQCGYTDPRDNYFAQISYEYTYEKTHPSNRRWLRELPSEIRLEIEGKQILVCHGSPRKTNEFLWESTTSTHFLEKLTRDFECDLICGTHTGLHWKRELSNGGSFVNVGVLGRPENDGKRNVWYTLLTVSEGEFEVEFVPLEYDYQRLIAEMKAEKLPPEFIETIETGWWTTCLEVLPGRERRTGRF</sequence>
<name>A0A5C5WIG3_9PLAN</name>
<dbReference type="GO" id="GO:0005737">
    <property type="term" value="C:cytoplasm"/>
    <property type="evidence" value="ECO:0007669"/>
    <property type="project" value="TreeGrafter"/>
</dbReference>
<dbReference type="InterPro" id="IPR024654">
    <property type="entry name" value="Calcineurin-like_PHP_lpxH"/>
</dbReference>
<dbReference type="CDD" id="cd00838">
    <property type="entry name" value="MPP_superfamily"/>
    <property type="match status" value="1"/>
</dbReference>
<comment type="similarity">
    <text evidence="1">Belongs to the metallophosphoesterase superfamily. YfcE family.</text>
</comment>
<gene>
    <name evidence="3" type="ORF">KOR42_38860</name>
</gene>
<proteinExistence type="inferred from homology"/>
<feature type="domain" description="Calcineurin-like phosphoesterase" evidence="2">
    <location>
        <begin position="17"/>
        <end position="205"/>
    </location>
</feature>
<dbReference type="RefSeq" id="WP_146511303.1">
    <property type="nucleotide sequence ID" value="NZ_SIHI01000018.1"/>
</dbReference>
<comment type="caution">
    <text evidence="3">The sequence shown here is derived from an EMBL/GenBank/DDBJ whole genome shotgun (WGS) entry which is preliminary data.</text>
</comment>
<evidence type="ECO:0000256" key="1">
    <source>
        <dbReference type="ARBA" id="ARBA00008950"/>
    </source>
</evidence>
<dbReference type="Pfam" id="PF12850">
    <property type="entry name" value="Metallophos_2"/>
    <property type="match status" value="1"/>
</dbReference>
<dbReference type="PIRSF" id="PIRSF000883">
    <property type="entry name" value="Pesterase_MJ0912"/>
    <property type="match status" value="1"/>
</dbReference>